<keyword evidence="4" id="KW-0256">Endoplasmic reticulum</keyword>
<dbReference type="Pfam" id="PF10261">
    <property type="entry name" value="FIT"/>
    <property type="match status" value="2"/>
</dbReference>
<proteinExistence type="inferred from homology"/>
<evidence type="ECO:0000256" key="6">
    <source>
        <dbReference type="ARBA" id="ARBA00023098"/>
    </source>
</evidence>
<dbReference type="PANTHER" id="PTHR23129:SF0">
    <property type="entry name" value="ACYL-COENZYME A DIPHOSPHATASE FITM2"/>
    <property type="match status" value="1"/>
</dbReference>
<dbReference type="InterPro" id="IPR019388">
    <property type="entry name" value="FIT"/>
</dbReference>
<feature type="transmembrane region" description="Helical" evidence="8">
    <location>
        <begin position="230"/>
        <end position="252"/>
    </location>
</feature>
<dbReference type="RefSeq" id="XP_014665105.1">
    <property type="nucleotide sequence ID" value="XM_014809619.1"/>
</dbReference>
<evidence type="ECO:0000256" key="2">
    <source>
        <dbReference type="ARBA" id="ARBA00022692"/>
    </source>
</evidence>
<organism evidence="9 10">
    <name type="scientific">Priapulus caudatus</name>
    <name type="common">Priapulid worm</name>
    <dbReference type="NCBI Taxonomy" id="37621"/>
    <lineage>
        <taxon>Eukaryota</taxon>
        <taxon>Metazoa</taxon>
        <taxon>Ecdysozoa</taxon>
        <taxon>Scalidophora</taxon>
        <taxon>Priapulida</taxon>
        <taxon>Priapulimorpha</taxon>
        <taxon>Priapulimorphida</taxon>
        <taxon>Priapulidae</taxon>
        <taxon>Priapulus</taxon>
    </lineage>
</organism>
<evidence type="ECO:0000313" key="10">
    <source>
        <dbReference type="RefSeq" id="XP_014665105.1"/>
    </source>
</evidence>
<keyword evidence="5 8" id="KW-1133">Transmembrane helix</keyword>
<keyword evidence="2 8" id="KW-0812">Transmembrane</keyword>
<feature type="transmembrane region" description="Helical" evidence="8">
    <location>
        <begin position="156"/>
        <end position="177"/>
    </location>
</feature>
<gene>
    <name evidence="10" type="primary">LOC106807310</name>
</gene>
<keyword evidence="7 8" id="KW-0472">Membrane</keyword>
<evidence type="ECO:0000256" key="4">
    <source>
        <dbReference type="ARBA" id="ARBA00022824"/>
    </source>
</evidence>
<dbReference type="HAMAP" id="MF_03230">
    <property type="entry name" value="FITM2"/>
    <property type="match status" value="1"/>
</dbReference>
<dbReference type="GeneID" id="106807310"/>
<evidence type="ECO:0000256" key="1">
    <source>
        <dbReference type="ARBA" id="ARBA00004477"/>
    </source>
</evidence>
<feature type="transmembrane region" description="Helical" evidence="8">
    <location>
        <begin position="14"/>
        <end position="33"/>
    </location>
</feature>
<feature type="transmembrane region" description="Helical" evidence="8">
    <location>
        <begin position="113"/>
        <end position="144"/>
    </location>
</feature>
<keyword evidence="9" id="KW-1185">Reference proteome</keyword>
<feature type="transmembrane region" description="Helical" evidence="8">
    <location>
        <begin position="40"/>
        <end position="60"/>
    </location>
</feature>
<feature type="transmembrane region" description="Helical" evidence="8">
    <location>
        <begin position="258"/>
        <end position="276"/>
    </location>
</feature>
<sequence length="305" mass="34227">MSSREGKKTLPKPLGLRGFLVVIVLFFCKKVLFVKPEIKVCVYLVVCLLGSVIGDIFVVPRTYFSRKDNVFNVYFVKLCWGWTGALLAAFIAMTSYVYTCGNRQLVFLHLSRLVVATVVWYVCTSSFVTINTLTGFCITASVAVDTADACRTAGHAWLGFDISGHVFMMAYCALLLAEESRAFAHWDRVGTMLLRGDNDVDERLGHLTGSELARLREAHPRLTPYIKASFLTMALLCLLWDTMLLATTLYFHSVAQKMAALAAAIICWFVTYRLWYKIDVSPGLPGQGAFRYVPDQSLPSRRQRL</sequence>
<evidence type="ECO:0000256" key="3">
    <source>
        <dbReference type="ARBA" id="ARBA00022801"/>
    </source>
</evidence>
<reference evidence="10" key="1">
    <citation type="submission" date="2025-08" db="UniProtKB">
        <authorList>
            <consortium name="RefSeq"/>
        </authorList>
    </citation>
    <scope>IDENTIFICATION</scope>
</reference>
<keyword evidence="6" id="KW-0443">Lipid metabolism</keyword>
<name>A0ABM1DYT4_PRICU</name>
<comment type="subcellular location">
    <subcellularLocation>
        <location evidence="1">Endoplasmic reticulum membrane</location>
        <topology evidence="1">Multi-pass membrane protein</topology>
    </subcellularLocation>
</comment>
<evidence type="ECO:0000256" key="8">
    <source>
        <dbReference type="SAM" id="Phobius"/>
    </source>
</evidence>
<accession>A0ABM1DYT4</accession>
<evidence type="ECO:0000313" key="9">
    <source>
        <dbReference type="Proteomes" id="UP000695022"/>
    </source>
</evidence>
<dbReference type="Proteomes" id="UP000695022">
    <property type="component" value="Unplaced"/>
</dbReference>
<evidence type="ECO:0000256" key="5">
    <source>
        <dbReference type="ARBA" id="ARBA00022989"/>
    </source>
</evidence>
<dbReference type="InterPro" id="IPR046401">
    <property type="entry name" value="FITM1/2"/>
</dbReference>
<evidence type="ECO:0000256" key="7">
    <source>
        <dbReference type="ARBA" id="ARBA00023136"/>
    </source>
</evidence>
<feature type="transmembrane region" description="Helical" evidence="8">
    <location>
        <begin position="80"/>
        <end position="101"/>
    </location>
</feature>
<keyword evidence="3" id="KW-0378">Hydrolase</keyword>
<protein>
    <submittedName>
        <fullName evidence="10">FIT family protein CG10671-like</fullName>
    </submittedName>
</protein>
<dbReference type="PANTHER" id="PTHR23129">
    <property type="entry name" value="ACYL-COENZYME A DIPHOSPHATASE FITM2"/>
    <property type="match status" value="1"/>
</dbReference>